<proteinExistence type="predicted"/>
<dbReference type="EMBL" id="WLCI01000018">
    <property type="protein sequence ID" value="MTB96858.1"/>
    <property type="molecule type" value="Genomic_DNA"/>
</dbReference>
<comment type="caution">
    <text evidence="3">The sequence shown here is derived from an EMBL/GenBank/DDBJ whole genome shotgun (WGS) entry which is preliminary data.</text>
</comment>
<evidence type="ECO:0000256" key="2">
    <source>
        <dbReference type="SAM" id="Phobius"/>
    </source>
</evidence>
<evidence type="ECO:0000256" key="1">
    <source>
        <dbReference type="SAM" id="MobiDB-lite"/>
    </source>
</evidence>
<accession>A0A6I3JFZ3</accession>
<keyword evidence="2" id="KW-0812">Transmembrane</keyword>
<dbReference type="Proteomes" id="UP000433406">
    <property type="component" value="Unassembled WGS sequence"/>
</dbReference>
<keyword evidence="2" id="KW-0472">Membrane</keyword>
<evidence type="ECO:0000313" key="4">
    <source>
        <dbReference type="Proteomes" id="UP000433406"/>
    </source>
</evidence>
<organism evidence="3 4">
    <name type="scientific">Nocardioides marmotae</name>
    <dbReference type="NCBI Taxonomy" id="2663857"/>
    <lineage>
        <taxon>Bacteria</taxon>
        <taxon>Bacillati</taxon>
        <taxon>Actinomycetota</taxon>
        <taxon>Actinomycetes</taxon>
        <taxon>Propionibacteriales</taxon>
        <taxon>Nocardioidaceae</taxon>
        <taxon>Nocardioides</taxon>
    </lineage>
</organism>
<evidence type="ECO:0000313" key="3">
    <source>
        <dbReference type="EMBL" id="MTB96858.1"/>
    </source>
</evidence>
<feature type="transmembrane region" description="Helical" evidence="2">
    <location>
        <begin position="67"/>
        <end position="90"/>
    </location>
</feature>
<keyword evidence="2" id="KW-1133">Transmembrane helix</keyword>
<feature type="transmembrane region" description="Helical" evidence="2">
    <location>
        <begin position="102"/>
        <end position="131"/>
    </location>
</feature>
<name>A0A6I3JFZ3_9ACTN</name>
<feature type="transmembrane region" description="Helical" evidence="2">
    <location>
        <begin position="12"/>
        <end position="30"/>
    </location>
</feature>
<feature type="compositionally biased region" description="Low complexity" evidence="1">
    <location>
        <begin position="177"/>
        <end position="189"/>
    </location>
</feature>
<feature type="transmembrane region" description="Helical" evidence="2">
    <location>
        <begin position="292"/>
        <end position="314"/>
    </location>
</feature>
<feature type="compositionally biased region" description="Low complexity" evidence="1">
    <location>
        <begin position="197"/>
        <end position="218"/>
    </location>
</feature>
<feature type="transmembrane region" description="Helical" evidence="2">
    <location>
        <begin position="345"/>
        <end position="362"/>
    </location>
</feature>
<reference evidence="3 4" key="1">
    <citation type="submission" date="2019-10" db="EMBL/GenBank/DDBJ databases">
        <title>Nocardioides novel species isolated from the excrement of Marmot.</title>
        <authorList>
            <person name="Zhang G."/>
        </authorList>
    </citation>
    <scope>NUCLEOTIDE SEQUENCE [LARGE SCALE GENOMIC DNA]</scope>
    <source>
        <strain evidence="4">zg-579</strain>
    </source>
</reference>
<protein>
    <recommendedName>
        <fullName evidence="5">DUF4064 domain-containing protein</fullName>
    </recommendedName>
</protein>
<feature type="transmembrane region" description="Helical" evidence="2">
    <location>
        <begin position="320"/>
        <end position="338"/>
    </location>
</feature>
<dbReference type="AlphaFoldDB" id="A0A6I3JFZ3"/>
<keyword evidence="4" id="KW-1185">Reference proteome</keyword>
<dbReference type="RefSeq" id="WP_154616631.1">
    <property type="nucleotide sequence ID" value="NZ_CP053660.1"/>
</dbReference>
<feature type="region of interest" description="Disordered" evidence="1">
    <location>
        <begin position="137"/>
        <end position="232"/>
    </location>
</feature>
<sequence length="376" mass="39635">MSDQPVRPRQATMSAWMIMGGSLFVVLSVFERVSGLTSLETREGVEEFLAVPPGDGLGLETGEVLDVLRVLSMTAGACAAAMAVLGFYVLQRSRSSRVALSLLAVPLFVTGMAVGGFVSSVVAAAVVVLWMQPTRSWFDGTEPPARPERPERGGRPERADRAEPAERVDRNLDRAADAPAQRPAAEPRAWQGFGTSAAGQPAQQPGQQPGQHYQHQGQPWPPAGPPAAQDRARPPGVVWACVLTWVGTGLAALGMGMAVLAVLAAPEFVTEQVRRSGDLQQGDLSSSAIRDAVLVTGILVIVWSVLAAVAAAFAWRGAPWARIVLVVSASLASVLCLASVLLGDPLALAPLAICVAALLLLARPEARRWFATAPRR</sequence>
<feature type="transmembrane region" description="Helical" evidence="2">
    <location>
        <begin position="237"/>
        <end position="265"/>
    </location>
</feature>
<gene>
    <name evidence="3" type="ORF">GGQ22_17415</name>
</gene>
<feature type="compositionally biased region" description="Basic and acidic residues" evidence="1">
    <location>
        <begin position="145"/>
        <end position="176"/>
    </location>
</feature>
<evidence type="ECO:0008006" key="5">
    <source>
        <dbReference type="Google" id="ProtNLM"/>
    </source>
</evidence>